<dbReference type="CDD" id="cd07302">
    <property type="entry name" value="CHD"/>
    <property type="match status" value="1"/>
</dbReference>
<feature type="domain" description="Guanylate cyclase" evidence="2">
    <location>
        <begin position="332"/>
        <end position="464"/>
    </location>
</feature>
<dbReference type="SUPFAM" id="SSF55781">
    <property type="entry name" value="GAF domain-like"/>
    <property type="match status" value="3"/>
</dbReference>
<dbReference type="AlphaFoldDB" id="A0A937X1V7"/>
<dbReference type="InterPro" id="IPR001054">
    <property type="entry name" value="A/G_cyclase"/>
</dbReference>
<evidence type="ECO:0000256" key="1">
    <source>
        <dbReference type="ARBA" id="ARBA00005381"/>
    </source>
</evidence>
<organism evidence="3 4">
    <name type="scientific">Candidatus Tanganyikabacteria bacterium</name>
    <dbReference type="NCBI Taxonomy" id="2961651"/>
    <lineage>
        <taxon>Bacteria</taxon>
        <taxon>Bacillati</taxon>
        <taxon>Candidatus Sericytochromatia</taxon>
        <taxon>Candidatus Tanganyikabacteria</taxon>
    </lineage>
</organism>
<dbReference type="GO" id="GO:0004016">
    <property type="term" value="F:adenylate cyclase activity"/>
    <property type="evidence" value="ECO:0007669"/>
    <property type="project" value="UniProtKB-ARBA"/>
</dbReference>
<dbReference type="Gene3D" id="3.30.450.40">
    <property type="match status" value="1"/>
</dbReference>
<dbReference type="InterPro" id="IPR029787">
    <property type="entry name" value="Nucleotide_cyclase"/>
</dbReference>
<dbReference type="SMART" id="SM00044">
    <property type="entry name" value="CYCc"/>
    <property type="match status" value="1"/>
</dbReference>
<comment type="similarity">
    <text evidence="1">Belongs to the adenylyl cyclase class-3 family.</text>
</comment>
<name>A0A937X1V7_9BACT</name>
<comment type="caution">
    <text evidence="3">The sequence shown here is derived from an EMBL/GenBank/DDBJ whole genome shotgun (WGS) entry which is preliminary data.</text>
</comment>
<dbReference type="Pfam" id="PF00211">
    <property type="entry name" value="Guanylate_cyc"/>
    <property type="match status" value="1"/>
</dbReference>
<sequence>MSGEPKTRAVRQVCADLADASDLVRCSAIVFEHAVEVRGAAWVALWEQEEDSYRLVGARSQNDDMAGPPAHPGRFPDGAIELKLVRSGQMVGILGLGPPEDGSDWSTDDRELWQVVAAQLALTWHGIRLEFDLQTTRRRLGRRELDLGTLFGIAQELNSSLSSRTISQTFLFSAMGHCATRGGLVMGTIGGRDQILAQQGLTMEHSLSTALREATHGKAFPADSPEIFPWGIFVPIRHGGESIGLLALEKKLTGRPFSREEINFLGAMAENAAIALANARYCEELQETFERERRSFVEKEKMRRYLSAGAVAAVEYGDGQAMELGGRTIWATVLFADVRDFTSLSERVPAEAVVRLLNTYMSRMSAVLTEYGGFLDKFIGDGIMAFFEPQDETDNEAFRAVACARAMRRELSEMNEECAFPEGQTVAMGIGINSGEVVAGNIGSPDRMDFTLIGDNVNLAARLESNAKPGQVLVSTSTVRRLAGLVPTEYFDTIIVKVHQVPD</sequence>
<dbReference type="InterPro" id="IPR029016">
    <property type="entry name" value="GAF-like_dom_sf"/>
</dbReference>
<dbReference type="PANTHER" id="PTHR43081:SF1">
    <property type="entry name" value="ADENYLATE CYCLASE, TERMINAL-DIFFERENTIATION SPECIFIC"/>
    <property type="match status" value="1"/>
</dbReference>
<dbReference type="GO" id="GO:0035556">
    <property type="term" value="P:intracellular signal transduction"/>
    <property type="evidence" value="ECO:0007669"/>
    <property type="project" value="InterPro"/>
</dbReference>
<gene>
    <name evidence="3" type="ORF">FJZ00_01245</name>
</gene>
<evidence type="ECO:0000313" key="3">
    <source>
        <dbReference type="EMBL" id="MBM3273748.1"/>
    </source>
</evidence>
<dbReference type="Proteomes" id="UP000703893">
    <property type="component" value="Unassembled WGS sequence"/>
</dbReference>
<proteinExistence type="inferred from homology"/>
<dbReference type="PANTHER" id="PTHR43081">
    <property type="entry name" value="ADENYLATE CYCLASE, TERMINAL-DIFFERENTIATION SPECIFIC-RELATED"/>
    <property type="match status" value="1"/>
</dbReference>
<dbReference type="Gene3D" id="3.30.70.1230">
    <property type="entry name" value="Nucleotide cyclase"/>
    <property type="match status" value="1"/>
</dbReference>
<dbReference type="SUPFAM" id="SSF55073">
    <property type="entry name" value="Nucleotide cyclase"/>
    <property type="match status" value="1"/>
</dbReference>
<dbReference type="PROSITE" id="PS50125">
    <property type="entry name" value="GUANYLATE_CYCLASE_2"/>
    <property type="match status" value="1"/>
</dbReference>
<evidence type="ECO:0000259" key="2">
    <source>
        <dbReference type="PROSITE" id="PS50125"/>
    </source>
</evidence>
<dbReference type="Pfam" id="PF01590">
    <property type="entry name" value="GAF"/>
    <property type="match status" value="1"/>
</dbReference>
<evidence type="ECO:0000313" key="4">
    <source>
        <dbReference type="Proteomes" id="UP000703893"/>
    </source>
</evidence>
<protein>
    <submittedName>
        <fullName evidence="3">GAF domain-containing protein</fullName>
    </submittedName>
</protein>
<reference evidence="3 4" key="1">
    <citation type="submission" date="2019-03" db="EMBL/GenBank/DDBJ databases">
        <title>Lake Tanganyika Metagenome-Assembled Genomes (MAGs).</title>
        <authorList>
            <person name="Tran P."/>
        </authorList>
    </citation>
    <scope>NUCLEOTIDE SEQUENCE [LARGE SCALE GENOMIC DNA]</scope>
    <source>
        <strain evidence="3">K_DeepCast_65m_m2_236</strain>
    </source>
</reference>
<dbReference type="InterPro" id="IPR003018">
    <property type="entry name" value="GAF"/>
</dbReference>
<dbReference type="InterPro" id="IPR050697">
    <property type="entry name" value="Adenylyl/Guanylyl_Cyclase_3/4"/>
</dbReference>
<dbReference type="GO" id="GO:0009190">
    <property type="term" value="P:cyclic nucleotide biosynthetic process"/>
    <property type="evidence" value="ECO:0007669"/>
    <property type="project" value="InterPro"/>
</dbReference>
<dbReference type="EMBL" id="VGJX01000040">
    <property type="protein sequence ID" value="MBM3273748.1"/>
    <property type="molecule type" value="Genomic_DNA"/>
</dbReference>
<accession>A0A937X1V7</accession>